<dbReference type="GeneID" id="20352680"/>
<evidence type="ECO:0000313" key="3">
    <source>
        <dbReference type="Proteomes" id="UP000006039"/>
    </source>
</evidence>
<evidence type="ECO:0000313" key="1">
    <source>
        <dbReference type="EMBL" id="EJT70047.1"/>
    </source>
</evidence>
<organism evidence="1">
    <name type="scientific">Gaeumannomyces tritici (strain R3-111a-1)</name>
    <name type="common">Wheat and barley take-all root rot fungus</name>
    <name type="synonym">Gaeumannomyces graminis var. tritici</name>
    <dbReference type="NCBI Taxonomy" id="644352"/>
    <lineage>
        <taxon>Eukaryota</taxon>
        <taxon>Fungi</taxon>
        <taxon>Dikarya</taxon>
        <taxon>Ascomycota</taxon>
        <taxon>Pezizomycotina</taxon>
        <taxon>Sordariomycetes</taxon>
        <taxon>Sordariomycetidae</taxon>
        <taxon>Magnaporthales</taxon>
        <taxon>Magnaporthaceae</taxon>
        <taxon>Gaeumannomyces</taxon>
    </lineage>
</organism>
<proteinExistence type="predicted"/>
<reference evidence="2" key="5">
    <citation type="submission" date="2018-04" db="UniProtKB">
        <authorList>
            <consortium name="EnsemblFungi"/>
        </authorList>
    </citation>
    <scope>IDENTIFICATION</scope>
    <source>
        <strain evidence="2">R3-111a-1</strain>
    </source>
</reference>
<dbReference type="VEuPathDB" id="FungiDB:GGTG_12222"/>
<dbReference type="EnsemblFungi" id="EJT70047">
    <property type="protein sequence ID" value="EJT70047"/>
    <property type="gene ID" value="GGTG_12222"/>
</dbReference>
<sequence length="100" mass="11179">MREFGQGSEPLQRRGGWPAGKNMTLLFGLGRRHQRDMRQTRQNSRIPVGWRTSWSHGAALCIGGVRAAPLNHCGLARRPRPWSELGVSKSLNVSAAYRLT</sequence>
<reference evidence="3" key="1">
    <citation type="submission" date="2010-07" db="EMBL/GenBank/DDBJ databases">
        <title>The genome sequence of Gaeumannomyces graminis var. tritici strain R3-111a-1.</title>
        <authorList>
            <consortium name="The Broad Institute Genome Sequencing Platform"/>
            <person name="Ma L.-J."/>
            <person name="Dead R."/>
            <person name="Young S."/>
            <person name="Zeng Q."/>
            <person name="Koehrsen M."/>
            <person name="Alvarado L."/>
            <person name="Berlin A."/>
            <person name="Chapman S.B."/>
            <person name="Chen Z."/>
            <person name="Freedman E."/>
            <person name="Gellesch M."/>
            <person name="Goldberg J."/>
            <person name="Griggs A."/>
            <person name="Gujja S."/>
            <person name="Heilman E.R."/>
            <person name="Heiman D."/>
            <person name="Hepburn T."/>
            <person name="Howarth C."/>
            <person name="Jen D."/>
            <person name="Larson L."/>
            <person name="Mehta T."/>
            <person name="Neiman D."/>
            <person name="Pearson M."/>
            <person name="Roberts A."/>
            <person name="Saif S."/>
            <person name="Shea T."/>
            <person name="Shenoy N."/>
            <person name="Sisk P."/>
            <person name="Stolte C."/>
            <person name="Sykes S."/>
            <person name="Walk T."/>
            <person name="White J."/>
            <person name="Yandava C."/>
            <person name="Haas B."/>
            <person name="Nusbaum C."/>
            <person name="Birren B."/>
        </authorList>
    </citation>
    <scope>NUCLEOTIDE SEQUENCE [LARGE SCALE GENOMIC DNA]</scope>
    <source>
        <strain evidence="3">R3-111a-1</strain>
    </source>
</reference>
<reference evidence="2" key="4">
    <citation type="journal article" date="2015" name="G3 (Bethesda)">
        <title>Genome sequences of three phytopathogenic species of the Magnaporthaceae family of fungi.</title>
        <authorList>
            <person name="Okagaki L.H."/>
            <person name="Nunes C.C."/>
            <person name="Sailsbery J."/>
            <person name="Clay B."/>
            <person name="Brown D."/>
            <person name="John T."/>
            <person name="Oh Y."/>
            <person name="Young N."/>
            <person name="Fitzgerald M."/>
            <person name="Haas B.J."/>
            <person name="Zeng Q."/>
            <person name="Young S."/>
            <person name="Adiconis X."/>
            <person name="Fan L."/>
            <person name="Levin J.Z."/>
            <person name="Mitchell T.K."/>
            <person name="Okubara P.A."/>
            <person name="Farman M.L."/>
            <person name="Kohn L.M."/>
            <person name="Birren B."/>
            <person name="Ma L.-J."/>
            <person name="Dean R.A."/>
        </authorList>
    </citation>
    <scope>NUCLEOTIDE SEQUENCE</scope>
    <source>
        <strain evidence="2">R3-111a-1</strain>
    </source>
</reference>
<dbReference type="HOGENOM" id="CLU_2306345_0_0_1"/>
<reference evidence="1" key="3">
    <citation type="submission" date="2010-09" db="EMBL/GenBank/DDBJ databases">
        <title>Annotation of Gaeumannomyces graminis var. tritici R3-111a-1.</title>
        <authorList>
            <consortium name="The Broad Institute Genome Sequencing Platform"/>
            <person name="Ma L.-J."/>
            <person name="Dead R."/>
            <person name="Young S.K."/>
            <person name="Zeng Q."/>
            <person name="Gargeya S."/>
            <person name="Fitzgerald M."/>
            <person name="Haas B."/>
            <person name="Abouelleil A."/>
            <person name="Alvarado L."/>
            <person name="Arachchi H.M."/>
            <person name="Berlin A."/>
            <person name="Brown A."/>
            <person name="Chapman S.B."/>
            <person name="Chen Z."/>
            <person name="Dunbar C."/>
            <person name="Freedman E."/>
            <person name="Gearin G."/>
            <person name="Gellesch M."/>
            <person name="Goldberg J."/>
            <person name="Griggs A."/>
            <person name="Gujja S."/>
            <person name="Heiman D."/>
            <person name="Howarth C."/>
            <person name="Larson L."/>
            <person name="Lui A."/>
            <person name="MacDonald P.J.P."/>
            <person name="Mehta T."/>
            <person name="Montmayeur A."/>
            <person name="Murphy C."/>
            <person name="Neiman D."/>
            <person name="Pearson M."/>
            <person name="Priest M."/>
            <person name="Roberts A."/>
            <person name="Saif S."/>
            <person name="Shea T."/>
            <person name="Shenoy N."/>
            <person name="Sisk P."/>
            <person name="Stolte C."/>
            <person name="Sykes S."/>
            <person name="Yandava C."/>
            <person name="Wortman J."/>
            <person name="Nusbaum C."/>
            <person name="Birren B."/>
        </authorList>
    </citation>
    <scope>NUCLEOTIDE SEQUENCE</scope>
    <source>
        <strain evidence="1">R3-111a-1</strain>
    </source>
</reference>
<protein>
    <submittedName>
        <fullName evidence="1 2">Uncharacterized protein</fullName>
    </submittedName>
</protein>
<evidence type="ECO:0000313" key="2">
    <source>
        <dbReference type="EnsemblFungi" id="EJT70047"/>
    </source>
</evidence>
<dbReference type="Proteomes" id="UP000006039">
    <property type="component" value="Unassembled WGS sequence"/>
</dbReference>
<name>J3PFE5_GAET3</name>
<gene>
    <name evidence="2" type="primary">20352680</name>
    <name evidence="1" type="ORF">GGTG_12222</name>
</gene>
<dbReference type="EMBL" id="GL385402">
    <property type="protein sequence ID" value="EJT70047.1"/>
    <property type="molecule type" value="Genomic_DNA"/>
</dbReference>
<reference evidence="1" key="2">
    <citation type="submission" date="2010-07" db="EMBL/GenBank/DDBJ databases">
        <authorList>
            <consortium name="The Broad Institute Genome Sequencing Platform"/>
            <consortium name="Broad Institute Genome Sequencing Center for Infectious Disease"/>
            <person name="Ma L.-J."/>
            <person name="Dead R."/>
            <person name="Young S."/>
            <person name="Zeng Q."/>
            <person name="Koehrsen M."/>
            <person name="Alvarado L."/>
            <person name="Berlin A."/>
            <person name="Chapman S.B."/>
            <person name="Chen Z."/>
            <person name="Freedman E."/>
            <person name="Gellesch M."/>
            <person name="Goldberg J."/>
            <person name="Griggs A."/>
            <person name="Gujja S."/>
            <person name="Heilman E.R."/>
            <person name="Heiman D."/>
            <person name="Hepburn T."/>
            <person name="Howarth C."/>
            <person name="Jen D."/>
            <person name="Larson L."/>
            <person name="Mehta T."/>
            <person name="Neiman D."/>
            <person name="Pearson M."/>
            <person name="Roberts A."/>
            <person name="Saif S."/>
            <person name="Shea T."/>
            <person name="Shenoy N."/>
            <person name="Sisk P."/>
            <person name="Stolte C."/>
            <person name="Sykes S."/>
            <person name="Walk T."/>
            <person name="White J."/>
            <person name="Yandava C."/>
            <person name="Haas B."/>
            <person name="Nusbaum C."/>
            <person name="Birren B."/>
        </authorList>
    </citation>
    <scope>NUCLEOTIDE SEQUENCE</scope>
    <source>
        <strain evidence="1">R3-111a-1</strain>
    </source>
</reference>
<accession>J3PFE5</accession>
<dbReference type="AlphaFoldDB" id="J3PFE5"/>
<dbReference type="RefSeq" id="XP_009228381.1">
    <property type="nucleotide sequence ID" value="XM_009230117.1"/>
</dbReference>
<keyword evidence="3" id="KW-1185">Reference proteome</keyword>